<keyword evidence="7" id="KW-1185">Reference proteome</keyword>
<dbReference type="InterPro" id="IPR055414">
    <property type="entry name" value="LRR_R13L4/SHOC2-like"/>
</dbReference>
<dbReference type="GO" id="GO:0051707">
    <property type="term" value="P:response to other organism"/>
    <property type="evidence" value="ECO:0007669"/>
    <property type="project" value="UniProtKB-ARBA"/>
</dbReference>
<dbReference type="PANTHER" id="PTHR11017:SF570">
    <property type="entry name" value="DISEASE RESISTANCE PROTEIN (TIR-NBS CLASS)-RELATED"/>
    <property type="match status" value="1"/>
</dbReference>
<dbReference type="GO" id="GO:0006952">
    <property type="term" value="P:defense response"/>
    <property type="evidence" value="ECO:0007669"/>
    <property type="project" value="UniProtKB-KW"/>
</dbReference>
<keyword evidence="1" id="KW-0433">Leucine-rich repeat</keyword>
<evidence type="ECO:0000256" key="1">
    <source>
        <dbReference type="ARBA" id="ARBA00022614"/>
    </source>
</evidence>
<dbReference type="PROSITE" id="PS50104">
    <property type="entry name" value="TIR"/>
    <property type="match status" value="1"/>
</dbReference>
<evidence type="ECO:0000256" key="4">
    <source>
        <dbReference type="ARBA" id="ARBA00023027"/>
    </source>
</evidence>
<dbReference type="AlphaFoldDB" id="A0AAV2GE43"/>
<evidence type="ECO:0000259" key="5">
    <source>
        <dbReference type="PROSITE" id="PS50104"/>
    </source>
</evidence>
<keyword evidence="4" id="KW-0520">NAD</keyword>
<dbReference type="InterPro" id="IPR035897">
    <property type="entry name" value="Toll_tir_struct_dom_sf"/>
</dbReference>
<evidence type="ECO:0000256" key="2">
    <source>
        <dbReference type="ARBA" id="ARBA00022737"/>
    </source>
</evidence>
<evidence type="ECO:0000313" key="6">
    <source>
        <dbReference type="EMBL" id="CAL1408929.1"/>
    </source>
</evidence>
<dbReference type="EMBL" id="OZ034821">
    <property type="protein sequence ID" value="CAL1408929.1"/>
    <property type="molecule type" value="Genomic_DNA"/>
</dbReference>
<dbReference type="Gene3D" id="1.10.8.430">
    <property type="entry name" value="Helical domain of apoptotic protease-activating factors"/>
    <property type="match status" value="1"/>
</dbReference>
<dbReference type="PRINTS" id="PR00364">
    <property type="entry name" value="DISEASERSIST"/>
</dbReference>
<protein>
    <recommendedName>
        <fullName evidence="5">TIR domain-containing protein</fullName>
    </recommendedName>
</protein>
<proteinExistence type="predicted"/>
<dbReference type="InterPro" id="IPR058192">
    <property type="entry name" value="WHD_ROQ1-like"/>
</dbReference>
<dbReference type="Pfam" id="PF01582">
    <property type="entry name" value="TIR"/>
    <property type="match status" value="1"/>
</dbReference>
<dbReference type="InterPro" id="IPR032675">
    <property type="entry name" value="LRR_dom_sf"/>
</dbReference>
<keyword evidence="3" id="KW-0611">Plant defense</keyword>
<dbReference type="InterPro" id="IPR042197">
    <property type="entry name" value="Apaf_helical"/>
</dbReference>
<dbReference type="InterPro" id="IPR044974">
    <property type="entry name" value="Disease_R_plants"/>
</dbReference>
<dbReference type="GO" id="GO:0043531">
    <property type="term" value="F:ADP binding"/>
    <property type="evidence" value="ECO:0007669"/>
    <property type="project" value="InterPro"/>
</dbReference>
<dbReference type="Gene3D" id="3.80.10.10">
    <property type="entry name" value="Ribonuclease Inhibitor"/>
    <property type="match status" value="4"/>
</dbReference>
<dbReference type="SUPFAM" id="SSF52058">
    <property type="entry name" value="L domain-like"/>
    <property type="match status" value="2"/>
</dbReference>
<accession>A0AAV2GE43</accession>
<dbReference type="InterPro" id="IPR000157">
    <property type="entry name" value="TIR_dom"/>
</dbReference>
<dbReference type="Gene3D" id="3.40.50.300">
    <property type="entry name" value="P-loop containing nucleotide triphosphate hydrolases"/>
    <property type="match status" value="1"/>
</dbReference>
<dbReference type="InterPro" id="IPR027417">
    <property type="entry name" value="P-loop_NTPase"/>
</dbReference>
<organism evidence="6 7">
    <name type="scientific">Linum trigynum</name>
    <dbReference type="NCBI Taxonomy" id="586398"/>
    <lineage>
        <taxon>Eukaryota</taxon>
        <taxon>Viridiplantae</taxon>
        <taxon>Streptophyta</taxon>
        <taxon>Embryophyta</taxon>
        <taxon>Tracheophyta</taxon>
        <taxon>Spermatophyta</taxon>
        <taxon>Magnoliopsida</taxon>
        <taxon>eudicotyledons</taxon>
        <taxon>Gunneridae</taxon>
        <taxon>Pentapetalae</taxon>
        <taxon>rosids</taxon>
        <taxon>fabids</taxon>
        <taxon>Malpighiales</taxon>
        <taxon>Linaceae</taxon>
        <taxon>Linum</taxon>
    </lineage>
</organism>
<feature type="domain" description="TIR" evidence="5">
    <location>
        <begin position="20"/>
        <end position="186"/>
    </location>
</feature>
<dbReference type="Gene3D" id="3.40.50.10140">
    <property type="entry name" value="Toll/interleukin-1 receptor homology (TIR) domain"/>
    <property type="match status" value="1"/>
</dbReference>
<name>A0AAV2GE43_9ROSI</name>
<dbReference type="InterPro" id="IPR002182">
    <property type="entry name" value="NB-ARC"/>
</dbReference>
<reference evidence="6 7" key="1">
    <citation type="submission" date="2024-04" db="EMBL/GenBank/DDBJ databases">
        <authorList>
            <person name="Fracassetti M."/>
        </authorList>
    </citation>
    <scope>NUCLEOTIDE SEQUENCE [LARGE SCALE GENOMIC DNA]</scope>
</reference>
<evidence type="ECO:0000313" key="7">
    <source>
        <dbReference type="Proteomes" id="UP001497516"/>
    </source>
</evidence>
<dbReference type="InterPro" id="IPR006553">
    <property type="entry name" value="Leu-rich_rpt_Cys-con_subtyp"/>
</dbReference>
<dbReference type="PANTHER" id="PTHR11017">
    <property type="entry name" value="LEUCINE-RICH REPEAT-CONTAINING PROTEIN"/>
    <property type="match status" value="1"/>
</dbReference>
<dbReference type="SUPFAM" id="SSF52200">
    <property type="entry name" value="Toll/Interleukin receptor TIR domain"/>
    <property type="match status" value="1"/>
</dbReference>
<gene>
    <name evidence="6" type="ORF">LTRI10_LOCUS48480</name>
</gene>
<dbReference type="Pfam" id="PF23282">
    <property type="entry name" value="WHD_ROQ1"/>
    <property type="match status" value="1"/>
</dbReference>
<dbReference type="Pfam" id="PF23598">
    <property type="entry name" value="LRR_14"/>
    <property type="match status" value="1"/>
</dbReference>
<sequence>MECATSPGGAASSSPLLPAGEYEVFLSFRGPDVRNTFADHLYTSLVRAKFRTFRDEEELRKGEGTAPSLARAIPESKIYIPIFTEQYASSKWCLLELARMVECWKQDKRHLILPIFYFVDPRDVRNQKGPYQQAFEQHSHKHSSEVVNEWKEALQIAGEMKGWHVIESHGQGAIIGEVLSNVESHLRSMYTLVTDELVGIDTHVGEVMTLLNLGLSSEKVIVGIHGMGGLGKTTLSKAVYNKICAQFDRCCYLEDVREALAVSNGAVSLQNKILSAVLKDDRQVKSVSEGINMIKQRVCKHKVLVVVDDIDDNFEFDKILGKPDDFSGDSRFIFTTRNKRALEFLPECKFYEPGELSYHLSLQLFSKHAFGMDSPPEEDARISDDFVKVATGLPLALKVIGSLLFRREREFWKEKLIELQNIPSTTENKLHERLKISCNELTHNEMQIFLDIASHFTGSPKDLPYYMWSGCDFYPESSITTLINRSLIKVDKRNQFWMHDHIKDLGRAIIKMEDVEHPYNCSRIWSTDDALNMLRNGEGSERVEVLRINVRFRDDHEKLLNNKGFKNLPRLRYLEVHGGDVKGDFSHVLPNLCCLRLRRCGSIPTDINTKKLIVLDLERSSVKDNWKCWSRIQAARKLKAINLFKCSKLTRTPDLSTCASLELINFEHCKEMEGGLHIRNFKNLKTLRLSSTKITELIVPGGGGNIGKLQLLEEMDMRLTHLRELPVGMEKLSSLRILLMESELSRVNNYKMKIPKLPGSLKRLSISSPSGVPNLLDLKELESLSYLNASNPWIPGDLWRLPNLKELILKQCSVCGPLLQQDQEAASPAAALPPSLTSLHVEECGPLNDLPNLANLQNLTQLKLTHIGVVEISGLGELRALETMWISDYPSLKSLVGLENLLLLHTLFVGRCEKLERLPSVANLIKLKDLTVCQCPFLVEIQGLGDLGETLSRMEIENCPNFASLDGLGLLGSLEALTLTEQSFGEKPFPELSSLVNLKRLDIIRCPELSEVNGLERLVSLESLGMEGCTSIRQLPDLSALRNLKRLDLTHCESLIDLPTGFERLESLRQLVMCDCYSITKLPDLSGLDNLEELNLEECTGLVEVKGMEGLESLTQLRLFGCCLITEMPDLSGLNNLEILDLSYCEGLTEVKGVEGLGSLTMLFMFDCSSVKKLGNLSGLRKLKELQIEGCTKLTKVSGIEELDGLLLLGMDKRMRLKHWVKSAARYGKGLAARFMPTMGIFSSW</sequence>
<dbReference type="SMART" id="SM00255">
    <property type="entry name" value="TIR"/>
    <property type="match status" value="1"/>
</dbReference>
<dbReference type="SUPFAM" id="SSF52540">
    <property type="entry name" value="P-loop containing nucleoside triphosphate hydrolases"/>
    <property type="match status" value="1"/>
</dbReference>
<dbReference type="GO" id="GO:0007165">
    <property type="term" value="P:signal transduction"/>
    <property type="evidence" value="ECO:0007669"/>
    <property type="project" value="InterPro"/>
</dbReference>
<dbReference type="FunFam" id="3.40.50.10140:FF:000007">
    <property type="entry name" value="Disease resistance protein (TIR-NBS-LRR class)"/>
    <property type="match status" value="1"/>
</dbReference>
<keyword evidence="2" id="KW-0677">Repeat</keyword>
<dbReference type="SMART" id="SM00367">
    <property type="entry name" value="LRR_CC"/>
    <property type="match status" value="5"/>
</dbReference>
<dbReference type="Proteomes" id="UP001497516">
    <property type="component" value="Chromosome 8"/>
</dbReference>
<evidence type="ECO:0000256" key="3">
    <source>
        <dbReference type="ARBA" id="ARBA00022821"/>
    </source>
</evidence>
<dbReference type="Pfam" id="PF00931">
    <property type="entry name" value="NB-ARC"/>
    <property type="match status" value="1"/>
</dbReference>